<reference evidence="2 3" key="1">
    <citation type="submission" date="2014-04" db="EMBL/GenBank/DDBJ databases">
        <authorList>
            <consortium name="International Citrus Genome Consortium"/>
            <person name="Gmitter F."/>
            <person name="Chen C."/>
            <person name="Farmerie W."/>
            <person name="Harkins T."/>
            <person name="Desany B."/>
            <person name="Mohiuddin M."/>
            <person name="Kodira C."/>
            <person name="Borodovsky M."/>
            <person name="Lomsadze A."/>
            <person name="Burns P."/>
            <person name="Jenkins J."/>
            <person name="Prochnik S."/>
            <person name="Shu S."/>
            <person name="Chapman J."/>
            <person name="Pitluck S."/>
            <person name="Schmutz J."/>
            <person name="Rokhsar D."/>
        </authorList>
    </citation>
    <scope>NUCLEOTIDE SEQUENCE</scope>
</reference>
<accession>A0A067E653</accession>
<evidence type="ECO:0008006" key="4">
    <source>
        <dbReference type="Google" id="ProtNLM"/>
    </source>
</evidence>
<organism evidence="2 3">
    <name type="scientific">Citrus sinensis</name>
    <name type="common">Sweet orange</name>
    <name type="synonym">Citrus aurantium var. sinensis</name>
    <dbReference type="NCBI Taxonomy" id="2711"/>
    <lineage>
        <taxon>Eukaryota</taxon>
        <taxon>Viridiplantae</taxon>
        <taxon>Streptophyta</taxon>
        <taxon>Embryophyta</taxon>
        <taxon>Tracheophyta</taxon>
        <taxon>Spermatophyta</taxon>
        <taxon>Magnoliopsida</taxon>
        <taxon>eudicotyledons</taxon>
        <taxon>Gunneridae</taxon>
        <taxon>Pentapetalae</taxon>
        <taxon>rosids</taxon>
        <taxon>malvids</taxon>
        <taxon>Sapindales</taxon>
        <taxon>Rutaceae</taxon>
        <taxon>Aurantioideae</taxon>
        <taxon>Citrus</taxon>
    </lineage>
</organism>
<proteinExistence type="predicted"/>
<dbReference type="SMR" id="A0A067E653"/>
<protein>
    <recommendedName>
        <fullName evidence="4">Cytochrome P450</fullName>
    </recommendedName>
</protein>
<keyword evidence="3" id="KW-1185">Reference proteome</keyword>
<keyword evidence="1" id="KW-0472">Membrane</keyword>
<dbReference type="EMBL" id="KK785113">
    <property type="protein sequence ID" value="KDO49365.1"/>
    <property type="molecule type" value="Genomic_DNA"/>
</dbReference>
<feature type="transmembrane region" description="Helical" evidence="1">
    <location>
        <begin position="6"/>
        <end position="30"/>
    </location>
</feature>
<evidence type="ECO:0000256" key="1">
    <source>
        <dbReference type="SAM" id="Phobius"/>
    </source>
</evidence>
<dbReference type="STRING" id="2711.A0A067E653"/>
<keyword evidence="1" id="KW-0812">Transmembrane</keyword>
<sequence>MELPLKSIALTIVIVTVLTWAWRVLNWVWLRPKKLEKFLRQQGLKGNSYRLLFGDLKENSIELKEAKARPLSLDDNIAIRVNPFLHKLVRILSCGLVRHQG</sequence>
<name>A0A067E653_CITSI</name>
<gene>
    <name evidence="2" type="ORF">CISIN_1g034199mg</name>
</gene>
<dbReference type="AlphaFoldDB" id="A0A067E653"/>
<keyword evidence="1" id="KW-1133">Transmembrane helix</keyword>
<evidence type="ECO:0000313" key="2">
    <source>
        <dbReference type="EMBL" id="KDO49365.1"/>
    </source>
</evidence>
<evidence type="ECO:0000313" key="3">
    <source>
        <dbReference type="Proteomes" id="UP000027120"/>
    </source>
</evidence>
<dbReference type="Proteomes" id="UP000027120">
    <property type="component" value="Unassembled WGS sequence"/>
</dbReference>